<dbReference type="InterPro" id="IPR034079">
    <property type="entry name" value="R3H_KhpB"/>
</dbReference>
<dbReference type="CDD" id="cd02644">
    <property type="entry name" value="R3H_jag"/>
    <property type="match status" value="1"/>
</dbReference>
<feature type="region of interest" description="Disordered" evidence="1">
    <location>
        <begin position="1"/>
        <end position="103"/>
    </location>
</feature>
<dbReference type="InterPro" id="IPR015946">
    <property type="entry name" value="KH_dom-like_a/b"/>
</dbReference>
<dbReference type="Pfam" id="PF13083">
    <property type="entry name" value="KH_KhpA-B"/>
    <property type="match status" value="1"/>
</dbReference>
<protein>
    <submittedName>
        <fullName evidence="3">KH domain-containing protein</fullName>
    </submittedName>
</protein>
<dbReference type="SUPFAM" id="SSF82708">
    <property type="entry name" value="R3H domain"/>
    <property type="match status" value="1"/>
</dbReference>
<dbReference type="CDD" id="cd02414">
    <property type="entry name" value="KH-II_Jag"/>
    <property type="match status" value="1"/>
</dbReference>
<dbReference type="PANTHER" id="PTHR35800">
    <property type="entry name" value="PROTEIN JAG"/>
    <property type="match status" value="1"/>
</dbReference>
<dbReference type="SMART" id="SM00393">
    <property type="entry name" value="R3H"/>
    <property type="match status" value="1"/>
</dbReference>
<sequence>QAPRGPRPARQPQDGETGAQAGQQDRRGGPRRNGERSERPDRSQSPASSARPARSARSARSESQERHPRPDRPGSDAGLDMPDMLDMLDGSDEHGGDGLPEIPLEQLDREQVTQVAVEVMERLVTPVIGEAGFTVELAEGRVNVSVDCGENSGLLIGREGQTLSALQYLASRIVSRKLGASVRVQLDSGDYRERQDDKLRDIALHLAEKVHATGKPQSTRPLSSYHRRVVHVTLQDDEEVVTRSKGDGPLKRVIIMRKKKG</sequence>
<name>A0ABS0J3I7_9BACT</name>
<feature type="non-terminal residue" evidence="3">
    <location>
        <position position="1"/>
    </location>
</feature>
<feature type="domain" description="R3H" evidence="2">
    <location>
        <begin position="193"/>
        <end position="259"/>
    </location>
</feature>
<evidence type="ECO:0000256" key="1">
    <source>
        <dbReference type="SAM" id="MobiDB-lite"/>
    </source>
</evidence>
<feature type="compositionally biased region" description="Basic and acidic residues" evidence="1">
    <location>
        <begin position="24"/>
        <end position="42"/>
    </location>
</feature>
<feature type="compositionally biased region" description="Basic and acidic residues" evidence="1">
    <location>
        <begin position="59"/>
        <end position="74"/>
    </location>
</feature>
<comment type="caution">
    <text evidence="3">The sequence shown here is derived from an EMBL/GenBank/DDBJ whole genome shotgun (WGS) entry which is preliminary data.</text>
</comment>
<feature type="compositionally biased region" description="Low complexity" evidence="1">
    <location>
        <begin position="79"/>
        <end position="88"/>
    </location>
</feature>
<dbReference type="EMBL" id="VRYY01000207">
    <property type="protein sequence ID" value="MBG3877000.1"/>
    <property type="molecule type" value="Genomic_DNA"/>
</dbReference>
<dbReference type="Pfam" id="PF01424">
    <property type="entry name" value="R3H"/>
    <property type="match status" value="1"/>
</dbReference>
<dbReference type="PANTHER" id="PTHR35800:SF1">
    <property type="entry name" value="RNA-BINDING PROTEIN KHPB"/>
    <property type="match status" value="1"/>
</dbReference>
<dbReference type="Gene3D" id="3.30.1370.50">
    <property type="entry name" value="R3H-like domain"/>
    <property type="match status" value="1"/>
</dbReference>
<dbReference type="InterPro" id="IPR001374">
    <property type="entry name" value="R3H_dom"/>
</dbReference>
<dbReference type="HAMAP" id="MF_00867">
    <property type="entry name" value="KhpB"/>
    <property type="match status" value="1"/>
</dbReference>
<evidence type="ECO:0000259" key="2">
    <source>
        <dbReference type="PROSITE" id="PS51061"/>
    </source>
</evidence>
<feature type="compositionally biased region" description="Low complexity" evidence="1">
    <location>
        <begin position="43"/>
        <end position="58"/>
    </location>
</feature>
<dbReference type="Proteomes" id="UP001194469">
    <property type="component" value="Unassembled WGS sequence"/>
</dbReference>
<evidence type="ECO:0000313" key="3">
    <source>
        <dbReference type="EMBL" id="MBG3877000.1"/>
    </source>
</evidence>
<dbReference type="InterPro" id="IPR036867">
    <property type="entry name" value="R3H_dom_sf"/>
</dbReference>
<organism evidence="3 4">
    <name type="scientific">Nitratidesulfovibrio oxamicus</name>
    <dbReference type="NCBI Taxonomy" id="32016"/>
    <lineage>
        <taxon>Bacteria</taxon>
        <taxon>Pseudomonadati</taxon>
        <taxon>Thermodesulfobacteriota</taxon>
        <taxon>Desulfovibrionia</taxon>
        <taxon>Desulfovibrionales</taxon>
        <taxon>Desulfovibrionaceae</taxon>
        <taxon>Nitratidesulfovibrio</taxon>
    </lineage>
</organism>
<reference evidence="3 4" key="1">
    <citation type="submission" date="2019-08" db="EMBL/GenBank/DDBJ databases">
        <authorList>
            <person name="Luo N."/>
        </authorList>
    </citation>
    <scope>NUCLEOTIDE SEQUENCE [LARGE SCALE GENOMIC DNA]</scope>
    <source>
        <strain evidence="3 4">NCIMB 9442</strain>
    </source>
</reference>
<keyword evidence="4" id="KW-1185">Reference proteome</keyword>
<dbReference type="InterPro" id="IPR039247">
    <property type="entry name" value="KhpB"/>
</dbReference>
<accession>A0ABS0J3I7</accession>
<dbReference type="Gene3D" id="3.30.300.20">
    <property type="match status" value="1"/>
</dbReference>
<feature type="compositionally biased region" description="Low complexity" evidence="1">
    <location>
        <begin position="1"/>
        <end position="23"/>
    </location>
</feature>
<evidence type="ECO:0000313" key="4">
    <source>
        <dbReference type="Proteomes" id="UP001194469"/>
    </source>
</evidence>
<proteinExistence type="inferred from homology"/>
<dbReference type="InterPro" id="IPR038008">
    <property type="entry name" value="Jag_KH"/>
</dbReference>
<gene>
    <name evidence="3" type="ORF">FVW20_08245</name>
</gene>
<dbReference type="PROSITE" id="PS51061">
    <property type="entry name" value="R3H"/>
    <property type="match status" value="1"/>
</dbReference>